<evidence type="ECO:0000256" key="8">
    <source>
        <dbReference type="ARBA" id="ARBA00022707"/>
    </source>
</evidence>
<dbReference type="GO" id="GO:0032266">
    <property type="term" value="F:phosphatidylinositol-3-phosphate binding"/>
    <property type="evidence" value="ECO:0007669"/>
    <property type="project" value="UniProtKB-ARBA"/>
</dbReference>
<evidence type="ECO:0000256" key="11">
    <source>
        <dbReference type="ARBA" id="ARBA00022771"/>
    </source>
</evidence>
<dbReference type="GO" id="GO:0070936">
    <property type="term" value="P:protein K48-linked ubiquitination"/>
    <property type="evidence" value="ECO:0007669"/>
    <property type="project" value="TreeGrafter"/>
</dbReference>
<feature type="domain" description="FYVE-type" evidence="19">
    <location>
        <begin position="17"/>
        <end position="88"/>
    </location>
</feature>
<evidence type="ECO:0000256" key="14">
    <source>
        <dbReference type="ARBA" id="ARBA00023136"/>
    </source>
</evidence>
<feature type="domain" description="RING-type" evidence="18">
    <location>
        <begin position="229"/>
        <end position="287"/>
    </location>
</feature>
<protein>
    <recommendedName>
        <fullName evidence="6">RING-type E3 ubiquitin transferase</fullName>
        <ecNumber evidence="6">2.3.2.27</ecNumber>
    </recommendedName>
</protein>
<dbReference type="GO" id="GO:0061630">
    <property type="term" value="F:ubiquitin protein ligase activity"/>
    <property type="evidence" value="ECO:0007669"/>
    <property type="project" value="UniProtKB-EC"/>
</dbReference>
<keyword evidence="11 17" id="KW-0863">Zinc-finger</keyword>
<dbReference type="InterPro" id="IPR051878">
    <property type="entry name" value="ZNRF_ubiq-protein_ligase"/>
</dbReference>
<dbReference type="GeneID" id="80917385"/>
<dbReference type="GO" id="GO:0005768">
    <property type="term" value="C:endosome"/>
    <property type="evidence" value="ECO:0007669"/>
    <property type="project" value="UniProtKB-SubCell"/>
</dbReference>
<evidence type="ECO:0000256" key="4">
    <source>
        <dbReference type="ARBA" id="ARBA00004371"/>
    </source>
</evidence>
<keyword evidence="16" id="KW-0449">Lipoprotein</keyword>
<evidence type="ECO:0000256" key="7">
    <source>
        <dbReference type="ARBA" id="ARBA00022679"/>
    </source>
</evidence>
<dbReference type="PROSITE" id="PS50089">
    <property type="entry name" value="ZF_RING_2"/>
    <property type="match status" value="1"/>
</dbReference>
<keyword evidence="8" id="KW-0519">Myristate</keyword>
<dbReference type="GO" id="GO:0008270">
    <property type="term" value="F:zinc ion binding"/>
    <property type="evidence" value="ECO:0007669"/>
    <property type="project" value="UniProtKB-KW"/>
</dbReference>
<dbReference type="SMART" id="SM00184">
    <property type="entry name" value="RING"/>
    <property type="match status" value="2"/>
</dbReference>
<gene>
    <name evidence="20" type="primary">SMKI04G5140</name>
    <name evidence="20" type="ORF">SMKI_04G5140</name>
</gene>
<sequence>MVIKEDCINNLARWQADEEAQSCFQCKTNFTFLVRRHHCRCCGRIFCSSCTENFVNYNKKKVHALQKKNSDAESPPFRTCNECYDNLLHLNLLVSSAKKDVISTQTLAPSGALLPGVLNGTNDEEGEILEDSMDQSSTAYGNEESSRNEEDRFCPICNSDLAQFANEDETREHVEDCLQRAENAQQHTPTSNAVEDSAKESPTFQNRMLVYKIPPTATHDENHVAIKECPICFENMEPGEKVGRLECLCVFHYKCIKNWFHKKAQMGAAQRGNGNAFIKRNFCPFHDAVF</sequence>
<keyword evidence="14" id="KW-0472">Membrane</keyword>
<dbReference type="InterPro" id="IPR000306">
    <property type="entry name" value="Znf_FYVE"/>
</dbReference>
<dbReference type="EC" id="2.3.2.27" evidence="6"/>
<evidence type="ECO:0000256" key="13">
    <source>
        <dbReference type="ARBA" id="ARBA00022833"/>
    </source>
</evidence>
<evidence type="ECO:0000256" key="12">
    <source>
        <dbReference type="ARBA" id="ARBA00022786"/>
    </source>
</evidence>
<keyword evidence="13" id="KW-0862">Zinc</keyword>
<dbReference type="Gene3D" id="3.30.40.10">
    <property type="entry name" value="Zinc/RING finger domain, C3HC4 (zinc finger)"/>
    <property type="match status" value="2"/>
</dbReference>
<evidence type="ECO:0000256" key="5">
    <source>
        <dbReference type="ARBA" id="ARBA00004906"/>
    </source>
</evidence>
<evidence type="ECO:0000256" key="1">
    <source>
        <dbReference type="ARBA" id="ARBA00000900"/>
    </source>
</evidence>
<reference evidence="20" key="1">
    <citation type="submission" date="2022-10" db="EMBL/GenBank/DDBJ databases">
        <authorList>
            <person name="Byrne P K."/>
        </authorList>
    </citation>
    <scope>NUCLEOTIDE SEQUENCE</scope>
    <source>
        <strain evidence="20">IFO1815</strain>
    </source>
</reference>
<keyword evidence="7" id="KW-0808">Transferase</keyword>
<dbReference type="AlphaFoldDB" id="A0AA35IWF3"/>
<dbReference type="Pfam" id="PF13639">
    <property type="entry name" value="zf-RING_2"/>
    <property type="match status" value="1"/>
</dbReference>
<dbReference type="SMART" id="SM00064">
    <property type="entry name" value="FYVE"/>
    <property type="match status" value="1"/>
</dbReference>
<evidence type="ECO:0000313" key="20">
    <source>
        <dbReference type="EMBL" id="CAI4038174.1"/>
    </source>
</evidence>
<name>A0AA35IWF3_SACMI</name>
<evidence type="ECO:0000256" key="3">
    <source>
        <dbReference type="ARBA" id="ARBA00004177"/>
    </source>
</evidence>
<dbReference type="InterPro" id="IPR001841">
    <property type="entry name" value="Znf_RING"/>
</dbReference>
<dbReference type="PANTHER" id="PTHR46661">
    <property type="entry name" value="E3 UBIQUITIN-PROTEIN LIGASE ZNRF1-LIKE PROTEIN"/>
    <property type="match status" value="1"/>
</dbReference>
<keyword evidence="10" id="KW-0967">Endosome</keyword>
<dbReference type="SUPFAM" id="SSF57850">
    <property type="entry name" value="RING/U-box"/>
    <property type="match status" value="1"/>
</dbReference>
<comment type="catalytic activity">
    <reaction evidence="1">
        <text>S-ubiquitinyl-[E2 ubiquitin-conjugating enzyme]-L-cysteine + [acceptor protein]-L-lysine = [E2 ubiquitin-conjugating enzyme]-L-cysteine + N(6)-ubiquitinyl-[acceptor protein]-L-lysine.</text>
        <dbReference type="EC" id="2.3.2.27"/>
    </reaction>
</comment>
<evidence type="ECO:0000259" key="18">
    <source>
        <dbReference type="PROSITE" id="PS50089"/>
    </source>
</evidence>
<dbReference type="Proteomes" id="UP001161438">
    <property type="component" value="Chromosome 4"/>
</dbReference>
<evidence type="ECO:0000313" key="21">
    <source>
        <dbReference type="Proteomes" id="UP001161438"/>
    </source>
</evidence>
<dbReference type="InterPro" id="IPR017455">
    <property type="entry name" value="Znf_FYVE-rel"/>
</dbReference>
<dbReference type="InterPro" id="IPR011011">
    <property type="entry name" value="Znf_FYVE_PHD"/>
</dbReference>
<comment type="pathway">
    <text evidence="5">Protein modification; protein ubiquitination.</text>
</comment>
<keyword evidence="15" id="KW-0458">Lysosome</keyword>
<evidence type="ECO:0000256" key="2">
    <source>
        <dbReference type="ARBA" id="ARBA00004170"/>
    </source>
</evidence>
<evidence type="ECO:0000256" key="16">
    <source>
        <dbReference type="ARBA" id="ARBA00023288"/>
    </source>
</evidence>
<evidence type="ECO:0000256" key="10">
    <source>
        <dbReference type="ARBA" id="ARBA00022753"/>
    </source>
</evidence>
<dbReference type="InterPro" id="IPR013083">
    <property type="entry name" value="Znf_RING/FYVE/PHD"/>
</dbReference>
<dbReference type="EMBL" id="OX365760">
    <property type="protein sequence ID" value="CAI4038174.1"/>
    <property type="molecule type" value="Genomic_DNA"/>
</dbReference>
<evidence type="ECO:0000256" key="9">
    <source>
        <dbReference type="ARBA" id="ARBA00022723"/>
    </source>
</evidence>
<evidence type="ECO:0000256" key="6">
    <source>
        <dbReference type="ARBA" id="ARBA00012483"/>
    </source>
</evidence>
<keyword evidence="12" id="KW-0833">Ubl conjugation pathway</keyword>
<dbReference type="RefSeq" id="XP_056081289.1">
    <property type="nucleotide sequence ID" value="XM_056221505.1"/>
</dbReference>
<dbReference type="SUPFAM" id="SSF57903">
    <property type="entry name" value="FYVE/PHD zinc finger"/>
    <property type="match status" value="1"/>
</dbReference>
<proteinExistence type="predicted"/>
<keyword evidence="9" id="KW-0479">Metal-binding</keyword>
<dbReference type="PROSITE" id="PS50178">
    <property type="entry name" value="ZF_FYVE"/>
    <property type="match status" value="1"/>
</dbReference>
<dbReference type="Pfam" id="PF01363">
    <property type="entry name" value="FYVE"/>
    <property type="match status" value="1"/>
</dbReference>
<dbReference type="GO" id="GO:0043161">
    <property type="term" value="P:proteasome-mediated ubiquitin-dependent protein catabolic process"/>
    <property type="evidence" value="ECO:0007669"/>
    <property type="project" value="TreeGrafter"/>
</dbReference>
<comment type="subcellular location">
    <subcellularLocation>
        <location evidence="3">Endosome</location>
    </subcellularLocation>
    <subcellularLocation>
        <location evidence="4">Lysosome</location>
    </subcellularLocation>
    <subcellularLocation>
        <location evidence="2">Membrane</location>
        <topology evidence="2">Peripheral membrane protein</topology>
    </subcellularLocation>
</comment>
<dbReference type="CDD" id="cd16489">
    <property type="entry name" value="mRING-CH-C4HC2H_ZNRF"/>
    <property type="match status" value="1"/>
</dbReference>
<organism evidence="20 21">
    <name type="scientific">Saccharomyces mikatae IFO 1815</name>
    <dbReference type="NCBI Taxonomy" id="226126"/>
    <lineage>
        <taxon>Eukaryota</taxon>
        <taxon>Fungi</taxon>
        <taxon>Dikarya</taxon>
        <taxon>Ascomycota</taxon>
        <taxon>Saccharomycotina</taxon>
        <taxon>Saccharomycetes</taxon>
        <taxon>Saccharomycetales</taxon>
        <taxon>Saccharomycetaceae</taxon>
        <taxon>Saccharomyces</taxon>
    </lineage>
</organism>
<dbReference type="GO" id="GO:0098588">
    <property type="term" value="C:bounding membrane of organelle"/>
    <property type="evidence" value="ECO:0007669"/>
    <property type="project" value="UniProtKB-ARBA"/>
</dbReference>
<evidence type="ECO:0000256" key="17">
    <source>
        <dbReference type="PROSITE-ProRule" id="PRU00175"/>
    </source>
</evidence>
<keyword evidence="21" id="KW-1185">Reference proteome</keyword>
<evidence type="ECO:0000256" key="15">
    <source>
        <dbReference type="ARBA" id="ARBA00023228"/>
    </source>
</evidence>
<dbReference type="PANTHER" id="PTHR46661:SF4">
    <property type="entry name" value="RING-TYPE DOMAIN-CONTAINING PROTEIN"/>
    <property type="match status" value="1"/>
</dbReference>
<evidence type="ECO:0000259" key="19">
    <source>
        <dbReference type="PROSITE" id="PS50178"/>
    </source>
</evidence>
<accession>A0AA35IWF3</accession>